<reference evidence="2 3" key="1">
    <citation type="submission" date="2016-12" db="EMBL/GenBank/DDBJ databases">
        <title>The draft genome sequence of Actinophytocola xinjiangensis.</title>
        <authorList>
            <person name="Wang W."/>
            <person name="Yuan L."/>
        </authorList>
    </citation>
    <scope>NUCLEOTIDE SEQUENCE [LARGE SCALE GENOMIC DNA]</scope>
    <source>
        <strain evidence="2 3">CGMCC 4.4663</strain>
    </source>
</reference>
<name>A0A7Z0WIN4_9PSEU</name>
<dbReference type="Proteomes" id="UP000185696">
    <property type="component" value="Unassembled WGS sequence"/>
</dbReference>
<gene>
    <name evidence="2" type="ORF">BLA60_33400</name>
</gene>
<organism evidence="2 3">
    <name type="scientific">Actinophytocola xinjiangensis</name>
    <dbReference type="NCBI Taxonomy" id="485602"/>
    <lineage>
        <taxon>Bacteria</taxon>
        <taxon>Bacillati</taxon>
        <taxon>Actinomycetota</taxon>
        <taxon>Actinomycetes</taxon>
        <taxon>Pseudonocardiales</taxon>
        <taxon>Pseudonocardiaceae</taxon>
    </lineage>
</organism>
<proteinExistence type="predicted"/>
<dbReference type="EMBL" id="MSIF01000023">
    <property type="protein sequence ID" value="OLF06226.1"/>
    <property type="molecule type" value="Genomic_DNA"/>
</dbReference>
<feature type="region of interest" description="Disordered" evidence="1">
    <location>
        <begin position="15"/>
        <end position="37"/>
    </location>
</feature>
<comment type="caution">
    <text evidence="2">The sequence shown here is derived from an EMBL/GenBank/DDBJ whole genome shotgun (WGS) entry which is preliminary data.</text>
</comment>
<evidence type="ECO:0000313" key="3">
    <source>
        <dbReference type="Proteomes" id="UP000185696"/>
    </source>
</evidence>
<evidence type="ECO:0000256" key="1">
    <source>
        <dbReference type="SAM" id="MobiDB-lite"/>
    </source>
</evidence>
<dbReference type="AlphaFoldDB" id="A0A7Z0WIN4"/>
<evidence type="ECO:0000313" key="2">
    <source>
        <dbReference type="EMBL" id="OLF06226.1"/>
    </source>
</evidence>
<keyword evidence="3" id="KW-1185">Reference proteome</keyword>
<protein>
    <submittedName>
        <fullName evidence="2">Uncharacterized protein</fullName>
    </submittedName>
</protein>
<accession>A0A7Z0WIN4</accession>
<sequence length="262" mass="26792">MVAVLAALAVASGCGAESTAGSGSSGGGSGDGDGEATAETISSADEVIKIVDQGFRNHEPPAPGMVELYVGYGYVVENVSDKVAIGVQFQVDFSDEAGKPVGKSGDAVSVLLPGQKFGVGDLENVEGEAAEMAVRVTMITHLDTPDGQLRKPKADYAELTTTGPETVSGGSGDRRKATVEVANTYDIPVKPRVTAVVRDAQGALIGGGASFGERQEIAAGDSGPVEVSVDTRIDDGATGAVEYFTDPQFTAPLTKNPVWQDL</sequence>